<feature type="transmembrane region" description="Helical" evidence="8">
    <location>
        <begin position="326"/>
        <end position="344"/>
    </location>
</feature>
<sequence length="350" mass="35588">MSIAETLPVRIGLTKRTLVLGALFTGTILAGLVALSFGAYPVNVVAALQSLLTDDVDRAGLVIAQVRLPRVVFGLLVGAALGGSGAALQVMFRNPLADPGLIGISSGAAFGAVSAIVVGGTLAPSFMVWASYYAVPAMAFVGAAGATLLIVSIGQTNGRVDVALMLLAGIAINAIAQSGVGAMMFLADDQQLRTLTFWTLGSLAIAGWDALPAIAVAVLVPVGLLAVNGVSLNRLLLGDVEAAHLGVDVRKLKRLVVLSVALSVGTAVSFAGAIGFVGLVVPHLVRLLAGPDNRIVLPGSIMGGAIVMVMADLVARTVAIPEDVPIGLVLGAVGGPFFLWLLVARKWRVL</sequence>
<evidence type="ECO:0000256" key="7">
    <source>
        <dbReference type="ARBA" id="ARBA00023136"/>
    </source>
</evidence>
<accession>A0A437QUY8</accession>
<feature type="transmembrane region" description="Helical" evidence="8">
    <location>
        <begin position="255"/>
        <end position="283"/>
    </location>
</feature>
<comment type="similarity">
    <text evidence="2">Belongs to the binding-protein-dependent transport system permease family. FecCD subfamily.</text>
</comment>
<name>A0A437QUY8_9PROT</name>
<keyword evidence="5 8" id="KW-0812">Transmembrane</keyword>
<feature type="transmembrane region" description="Helical" evidence="8">
    <location>
        <begin position="205"/>
        <end position="227"/>
    </location>
</feature>
<feature type="transmembrane region" description="Helical" evidence="8">
    <location>
        <begin position="129"/>
        <end position="151"/>
    </location>
</feature>
<evidence type="ECO:0000256" key="4">
    <source>
        <dbReference type="ARBA" id="ARBA00022475"/>
    </source>
</evidence>
<evidence type="ECO:0000256" key="5">
    <source>
        <dbReference type="ARBA" id="ARBA00022692"/>
    </source>
</evidence>
<evidence type="ECO:0000313" key="10">
    <source>
        <dbReference type="Proteomes" id="UP000287447"/>
    </source>
</evidence>
<gene>
    <name evidence="9" type="ORF">EOI86_02875</name>
</gene>
<dbReference type="RefSeq" id="WP_127763628.1">
    <property type="nucleotide sequence ID" value="NZ_SADE01000001.1"/>
</dbReference>
<comment type="caution">
    <text evidence="9">The sequence shown here is derived from an EMBL/GenBank/DDBJ whole genome shotgun (WGS) entry which is preliminary data.</text>
</comment>
<dbReference type="GO" id="GO:0033214">
    <property type="term" value="P:siderophore-iron import into cell"/>
    <property type="evidence" value="ECO:0007669"/>
    <property type="project" value="TreeGrafter"/>
</dbReference>
<keyword evidence="4" id="KW-1003">Cell membrane</keyword>
<dbReference type="Gene3D" id="1.10.3470.10">
    <property type="entry name" value="ABC transporter involved in vitamin B12 uptake, BtuC"/>
    <property type="match status" value="1"/>
</dbReference>
<evidence type="ECO:0000256" key="2">
    <source>
        <dbReference type="ARBA" id="ARBA00007935"/>
    </source>
</evidence>
<feature type="transmembrane region" description="Helical" evidence="8">
    <location>
        <begin position="18"/>
        <end position="40"/>
    </location>
</feature>
<dbReference type="EMBL" id="SADE01000001">
    <property type="protein sequence ID" value="RVU38256.1"/>
    <property type="molecule type" value="Genomic_DNA"/>
</dbReference>
<keyword evidence="3" id="KW-0813">Transport</keyword>
<organism evidence="9 10">
    <name type="scientific">Hwanghaeella grinnelliae</name>
    <dbReference type="NCBI Taxonomy" id="2500179"/>
    <lineage>
        <taxon>Bacteria</taxon>
        <taxon>Pseudomonadati</taxon>
        <taxon>Pseudomonadota</taxon>
        <taxon>Alphaproteobacteria</taxon>
        <taxon>Rhodospirillales</taxon>
        <taxon>Rhodospirillaceae</taxon>
        <taxon>Hwanghaeella</taxon>
    </lineage>
</organism>
<feature type="transmembrane region" description="Helical" evidence="8">
    <location>
        <begin position="163"/>
        <end position="185"/>
    </location>
</feature>
<dbReference type="PANTHER" id="PTHR30472">
    <property type="entry name" value="FERRIC ENTEROBACTIN TRANSPORT SYSTEM PERMEASE PROTEIN"/>
    <property type="match status" value="1"/>
</dbReference>
<evidence type="ECO:0000256" key="6">
    <source>
        <dbReference type="ARBA" id="ARBA00022989"/>
    </source>
</evidence>
<dbReference type="SUPFAM" id="SSF81345">
    <property type="entry name" value="ABC transporter involved in vitamin B12 uptake, BtuC"/>
    <property type="match status" value="1"/>
</dbReference>
<reference evidence="10" key="1">
    <citation type="submission" date="2019-01" db="EMBL/GenBank/DDBJ databases">
        <title>Gri0909 isolated from a small marine red alga.</title>
        <authorList>
            <person name="Kim J."/>
            <person name="Jeong S.E."/>
            <person name="Jeon C.O."/>
        </authorList>
    </citation>
    <scope>NUCLEOTIDE SEQUENCE [LARGE SCALE GENOMIC DNA]</scope>
    <source>
        <strain evidence="10">Gri0909</strain>
    </source>
</reference>
<evidence type="ECO:0000256" key="3">
    <source>
        <dbReference type="ARBA" id="ARBA00022448"/>
    </source>
</evidence>
<dbReference type="GO" id="GO:0005886">
    <property type="term" value="C:plasma membrane"/>
    <property type="evidence" value="ECO:0007669"/>
    <property type="project" value="UniProtKB-SubCell"/>
</dbReference>
<evidence type="ECO:0000313" key="9">
    <source>
        <dbReference type="EMBL" id="RVU38256.1"/>
    </source>
</evidence>
<dbReference type="InterPro" id="IPR000522">
    <property type="entry name" value="ABC_transptr_permease_BtuC"/>
</dbReference>
<dbReference type="GO" id="GO:0022857">
    <property type="term" value="F:transmembrane transporter activity"/>
    <property type="evidence" value="ECO:0007669"/>
    <property type="project" value="InterPro"/>
</dbReference>
<evidence type="ECO:0000256" key="8">
    <source>
        <dbReference type="SAM" id="Phobius"/>
    </source>
</evidence>
<keyword evidence="6 8" id="KW-1133">Transmembrane helix</keyword>
<dbReference type="Proteomes" id="UP000287447">
    <property type="component" value="Unassembled WGS sequence"/>
</dbReference>
<dbReference type="CDD" id="cd06550">
    <property type="entry name" value="TM_ABC_iron-siderophores_like"/>
    <property type="match status" value="1"/>
</dbReference>
<dbReference type="InterPro" id="IPR037294">
    <property type="entry name" value="ABC_BtuC-like"/>
</dbReference>
<proteinExistence type="inferred from homology"/>
<comment type="subcellular location">
    <subcellularLocation>
        <location evidence="1">Cell membrane</location>
        <topology evidence="1">Multi-pass membrane protein</topology>
    </subcellularLocation>
</comment>
<dbReference type="Pfam" id="PF01032">
    <property type="entry name" value="FecCD"/>
    <property type="match status" value="1"/>
</dbReference>
<keyword evidence="7 8" id="KW-0472">Membrane</keyword>
<evidence type="ECO:0000256" key="1">
    <source>
        <dbReference type="ARBA" id="ARBA00004651"/>
    </source>
</evidence>
<feature type="transmembrane region" description="Helical" evidence="8">
    <location>
        <begin position="71"/>
        <end position="88"/>
    </location>
</feature>
<dbReference type="OrthoDB" id="9811975at2"/>
<keyword evidence="10" id="KW-1185">Reference proteome</keyword>
<dbReference type="AlphaFoldDB" id="A0A437QUY8"/>
<protein>
    <submittedName>
        <fullName evidence="9">Iron ABC transporter permease</fullName>
    </submittedName>
</protein>
<dbReference type="FunFam" id="1.10.3470.10:FF:000001">
    <property type="entry name" value="Vitamin B12 ABC transporter permease BtuC"/>
    <property type="match status" value="1"/>
</dbReference>
<feature type="transmembrane region" description="Helical" evidence="8">
    <location>
        <begin position="295"/>
        <end position="314"/>
    </location>
</feature>
<dbReference type="PANTHER" id="PTHR30472:SF25">
    <property type="entry name" value="ABC TRANSPORTER PERMEASE PROTEIN MJ0876-RELATED"/>
    <property type="match status" value="1"/>
</dbReference>
<feature type="transmembrane region" description="Helical" evidence="8">
    <location>
        <begin position="100"/>
        <end position="123"/>
    </location>
</feature>